<dbReference type="EMBL" id="MVHE01000005">
    <property type="protein sequence ID" value="ORA24295.1"/>
    <property type="molecule type" value="Genomic_DNA"/>
</dbReference>
<name>A0A1X0A369_MYCAN</name>
<evidence type="ECO:0000256" key="1">
    <source>
        <dbReference type="SAM" id="MobiDB-lite"/>
    </source>
</evidence>
<feature type="compositionally biased region" description="Pro residues" evidence="1">
    <location>
        <begin position="179"/>
        <end position="220"/>
    </location>
</feature>
<gene>
    <name evidence="2" type="ORF">BST12_05845</name>
</gene>
<evidence type="ECO:0000313" key="3">
    <source>
        <dbReference type="Proteomes" id="UP000192284"/>
    </source>
</evidence>
<protein>
    <submittedName>
        <fullName evidence="2">Uncharacterized protein</fullName>
    </submittedName>
</protein>
<reference evidence="2 3" key="1">
    <citation type="submission" date="2017-02" db="EMBL/GenBank/DDBJ databases">
        <title>The new phylogeny of genus Mycobacterium.</title>
        <authorList>
            <person name="Tortoli E."/>
            <person name="Trovato A."/>
            <person name="Cirillo D.M."/>
        </authorList>
    </citation>
    <scope>NUCLEOTIDE SEQUENCE [LARGE SCALE GENOMIC DNA]</scope>
    <source>
        <strain evidence="2 3">DSM 45057</strain>
    </source>
</reference>
<dbReference type="AlphaFoldDB" id="A0A1X0A369"/>
<feature type="compositionally biased region" description="Gly residues" evidence="1">
    <location>
        <begin position="251"/>
        <end position="261"/>
    </location>
</feature>
<organism evidence="2 3">
    <name type="scientific">Mycobacterium angelicum</name>
    <dbReference type="NCBI Taxonomy" id="470074"/>
    <lineage>
        <taxon>Bacteria</taxon>
        <taxon>Bacillati</taxon>
        <taxon>Actinomycetota</taxon>
        <taxon>Actinomycetes</taxon>
        <taxon>Mycobacteriales</taxon>
        <taxon>Mycobacteriaceae</taxon>
        <taxon>Mycobacterium</taxon>
    </lineage>
</organism>
<sequence>MSARTRLRRRLYLSSAPILLGLLLAAMKMISVGIVGNSAATDFSQHDIESLRRDVSMLSIANVIEPTKTSFVAGDLAVLEGRLSEADDRFSEALAGTAESQSCPLRINLLLVRETLGDLATRAGNKREAERRYTTAIALAADAPARCFAGNLDPNADRRAIREHAIPRLQQKLELLHRPPAPAPPPASAVTSPEPPTSLTPLPSAPPLPGLPPSDPPPSTGPGSTGTVPAPGPNMPQLPQTGISEGPVFGPDGGNGPGPNGAGALNPVSPDRLPTGGSGAAPGHRLGTGDPIERLQRLLDNSNAYGDNQESADAGH</sequence>
<accession>A0A1X0A369</accession>
<dbReference type="OrthoDB" id="4641441at2"/>
<proteinExistence type="predicted"/>
<comment type="caution">
    <text evidence="2">The sequence shown here is derived from an EMBL/GenBank/DDBJ whole genome shotgun (WGS) entry which is preliminary data.</text>
</comment>
<feature type="region of interest" description="Disordered" evidence="1">
    <location>
        <begin position="177"/>
        <end position="316"/>
    </location>
</feature>
<feature type="compositionally biased region" description="Polar residues" evidence="1">
    <location>
        <begin position="299"/>
        <end position="316"/>
    </location>
</feature>
<evidence type="ECO:0000313" key="2">
    <source>
        <dbReference type="EMBL" id="ORA24295.1"/>
    </source>
</evidence>
<dbReference type="RefSeq" id="WP_083112063.1">
    <property type="nucleotide sequence ID" value="NZ_JACKTS010000031.1"/>
</dbReference>
<dbReference type="Proteomes" id="UP000192284">
    <property type="component" value="Unassembled WGS sequence"/>
</dbReference>
<keyword evidence="3" id="KW-1185">Reference proteome</keyword>